<proteinExistence type="predicted"/>
<protein>
    <submittedName>
        <fullName evidence="3">Uncharacterized protein</fullName>
    </submittedName>
</protein>
<dbReference type="AlphaFoldDB" id="A0A919V0H8"/>
<gene>
    <name evidence="3" type="ORF">Sru01_37610</name>
</gene>
<dbReference type="Proteomes" id="UP000655287">
    <property type="component" value="Unassembled WGS sequence"/>
</dbReference>
<feature type="transmembrane region" description="Helical" evidence="2">
    <location>
        <begin position="130"/>
        <end position="150"/>
    </location>
</feature>
<keyword evidence="2" id="KW-1133">Transmembrane helix</keyword>
<sequence>MSSGPARREPFPAVQRIRYTVWCAGLAVLLLITSTQAWVCDHAVLLSLWELPQHDGRDVSGHGMSALGMLLLALALTLLAAWWPARPVVLCALLAAVLSFLNTMWLHQALTGTPTRLPGFPASITAGPGVAAALAETLALMLGLGLLALVDSAPDVQAAPGRPVAGSASRTAAAAVRPPDGCPARHRALVPQPADRAAQPAGLGPQPAGLPRRLRYAAQGSVLAVLLLLAETLPWAARHLRHPDGTETTGHLSLWELAAGSAGDRLVPAAELALTLLVVSCLLMLLIAAEPDRFVAAWVLLSLVLTLPAAVRLHLALSASPMGDEGATLTALPGEAVALAVLIAAMVAVAALLLPRGRRTFRRRRTAPASGEPGAHRAP</sequence>
<keyword evidence="4" id="KW-1185">Reference proteome</keyword>
<evidence type="ECO:0000313" key="4">
    <source>
        <dbReference type="Proteomes" id="UP000655287"/>
    </source>
</evidence>
<feature type="transmembrane region" description="Helical" evidence="2">
    <location>
        <begin position="336"/>
        <end position="355"/>
    </location>
</feature>
<feature type="transmembrane region" description="Helical" evidence="2">
    <location>
        <begin position="266"/>
        <end position="288"/>
    </location>
</feature>
<feature type="transmembrane region" description="Helical" evidence="2">
    <location>
        <begin position="216"/>
        <end position="237"/>
    </location>
</feature>
<keyword evidence="2" id="KW-0472">Membrane</keyword>
<dbReference type="EMBL" id="BOOU01000052">
    <property type="protein sequence ID" value="GII78779.1"/>
    <property type="molecule type" value="Genomic_DNA"/>
</dbReference>
<evidence type="ECO:0000313" key="3">
    <source>
        <dbReference type="EMBL" id="GII78779.1"/>
    </source>
</evidence>
<reference evidence="3" key="1">
    <citation type="submission" date="2021-01" db="EMBL/GenBank/DDBJ databases">
        <title>Whole genome shotgun sequence of Sphaerisporangium rufum NBRC 109079.</title>
        <authorList>
            <person name="Komaki H."/>
            <person name="Tamura T."/>
        </authorList>
    </citation>
    <scope>NUCLEOTIDE SEQUENCE</scope>
    <source>
        <strain evidence="3">NBRC 109079</strain>
    </source>
</reference>
<feature type="transmembrane region" description="Helical" evidence="2">
    <location>
        <begin position="88"/>
        <end position="110"/>
    </location>
</feature>
<feature type="compositionally biased region" description="Low complexity" evidence="1">
    <location>
        <begin position="164"/>
        <end position="177"/>
    </location>
</feature>
<evidence type="ECO:0000256" key="1">
    <source>
        <dbReference type="SAM" id="MobiDB-lite"/>
    </source>
</evidence>
<accession>A0A919V0H8</accession>
<dbReference type="RefSeq" id="WP_203987883.1">
    <property type="nucleotide sequence ID" value="NZ_BOOU01000052.1"/>
</dbReference>
<feature type="region of interest" description="Disordered" evidence="1">
    <location>
        <begin position="160"/>
        <end position="184"/>
    </location>
</feature>
<organism evidence="3 4">
    <name type="scientific">Sphaerisporangium rufum</name>
    <dbReference type="NCBI Taxonomy" id="1381558"/>
    <lineage>
        <taxon>Bacteria</taxon>
        <taxon>Bacillati</taxon>
        <taxon>Actinomycetota</taxon>
        <taxon>Actinomycetes</taxon>
        <taxon>Streptosporangiales</taxon>
        <taxon>Streptosporangiaceae</taxon>
        <taxon>Sphaerisporangium</taxon>
    </lineage>
</organism>
<evidence type="ECO:0000256" key="2">
    <source>
        <dbReference type="SAM" id="Phobius"/>
    </source>
</evidence>
<keyword evidence="2" id="KW-0812">Transmembrane</keyword>
<name>A0A919V0H8_9ACTN</name>
<feature type="transmembrane region" description="Helical" evidence="2">
    <location>
        <begin position="61"/>
        <end position="81"/>
    </location>
</feature>
<comment type="caution">
    <text evidence="3">The sequence shown here is derived from an EMBL/GenBank/DDBJ whole genome shotgun (WGS) entry which is preliminary data.</text>
</comment>
<feature type="transmembrane region" description="Helical" evidence="2">
    <location>
        <begin position="295"/>
        <end position="316"/>
    </location>
</feature>